<dbReference type="FunFam" id="1.10.600.10:FF:000001">
    <property type="entry name" value="Geranylgeranyl diphosphate synthase"/>
    <property type="match status" value="1"/>
</dbReference>
<evidence type="ECO:0000256" key="7">
    <source>
        <dbReference type="RuleBase" id="RU004466"/>
    </source>
</evidence>
<evidence type="ECO:0000256" key="5">
    <source>
        <dbReference type="ARBA" id="ARBA00022842"/>
    </source>
</evidence>
<dbReference type="PANTHER" id="PTHR43281">
    <property type="entry name" value="FARNESYL DIPHOSPHATE SYNTHASE"/>
    <property type="match status" value="1"/>
</dbReference>
<evidence type="ECO:0000256" key="4">
    <source>
        <dbReference type="ARBA" id="ARBA00022723"/>
    </source>
</evidence>
<dbReference type="NCBIfam" id="NF045485">
    <property type="entry name" value="FPPsyn"/>
    <property type="match status" value="1"/>
</dbReference>
<evidence type="ECO:0000313" key="9">
    <source>
        <dbReference type="Proteomes" id="UP000298133"/>
    </source>
</evidence>
<dbReference type="AlphaFoldDB" id="A0A4Y8UHN3"/>
<comment type="caution">
    <text evidence="8">The sequence shown here is derived from an EMBL/GenBank/DDBJ whole genome shotgun (WGS) entry which is preliminary data.</text>
</comment>
<dbReference type="GO" id="GO:0016114">
    <property type="term" value="P:terpenoid biosynthetic process"/>
    <property type="evidence" value="ECO:0007669"/>
    <property type="project" value="UniProtKB-ARBA"/>
</dbReference>
<name>A0A4Y8UHN3_9GAMM</name>
<evidence type="ECO:0000313" key="8">
    <source>
        <dbReference type="EMBL" id="TFH67249.1"/>
    </source>
</evidence>
<dbReference type="PROSITE" id="PS00723">
    <property type="entry name" value="POLYPRENYL_SYNTHASE_1"/>
    <property type="match status" value="1"/>
</dbReference>
<evidence type="ECO:0000256" key="1">
    <source>
        <dbReference type="ARBA" id="ARBA00001946"/>
    </source>
</evidence>
<organism evidence="8 9">
    <name type="scientific">Gammaproteobacteria bacterium LSUCC0057</name>
    <dbReference type="NCBI Taxonomy" id="2559237"/>
    <lineage>
        <taxon>Bacteria</taxon>
        <taxon>Pseudomonadati</taxon>
        <taxon>Pseudomonadota</taxon>
        <taxon>Gammaproteobacteria</taxon>
        <taxon>Cellvibrionales</taxon>
        <taxon>Porticoccaceae</taxon>
        <taxon>SAR92 clade</taxon>
    </lineage>
</organism>
<dbReference type="InterPro" id="IPR000092">
    <property type="entry name" value="Polyprenyl_synt"/>
</dbReference>
<dbReference type="Pfam" id="PF00348">
    <property type="entry name" value="polyprenyl_synt"/>
    <property type="match status" value="1"/>
</dbReference>
<gene>
    <name evidence="8" type="ORF">E3W66_09520</name>
</gene>
<dbReference type="GO" id="GO:0005737">
    <property type="term" value="C:cytoplasm"/>
    <property type="evidence" value="ECO:0007669"/>
    <property type="project" value="UniProtKB-ARBA"/>
</dbReference>
<sequence>MSDLRAFLVECSTLIEQQLSERLPPEQGAAAQLFAAMRYSALAGGKRLRPALALATSDALGGERPVALGVAAAVEMMHVYSLIHDDLPAMDDDALRRGKPTCHIAFDEATAILAGDGLQALAFLQLAELSGVAASTQVAMIAQLAKLAGCEGMVAGQAIDIAATGKQLDLDQLQQMHRLKTGALMEASVMLAAQASGRASAEQLQALQQFAQALGLAFQIQDDLLDIEGETAQLGKLQGSDIARGKVTYPQLLGLEAARSAAAQAHQAALQALTLFDQRADQLRALANYVITRSY</sequence>
<dbReference type="InterPro" id="IPR033749">
    <property type="entry name" value="Polyprenyl_synt_CS"/>
</dbReference>
<dbReference type="Gene3D" id="1.10.600.10">
    <property type="entry name" value="Farnesyl Diphosphate Synthase"/>
    <property type="match status" value="1"/>
</dbReference>
<dbReference type="Proteomes" id="UP000298133">
    <property type="component" value="Unassembled WGS sequence"/>
</dbReference>
<dbReference type="SUPFAM" id="SSF48576">
    <property type="entry name" value="Terpenoid synthases"/>
    <property type="match status" value="1"/>
</dbReference>
<comment type="cofactor">
    <cofactor evidence="1">
        <name>Mg(2+)</name>
        <dbReference type="ChEBI" id="CHEBI:18420"/>
    </cofactor>
</comment>
<dbReference type="EMBL" id="SPIA01000004">
    <property type="protein sequence ID" value="TFH67249.1"/>
    <property type="molecule type" value="Genomic_DNA"/>
</dbReference>
<keyword evidence="6" id="KW-0414">Isoprene biosynthesis</keyword>
<dbReference type="GO" id="GO:0008654">
    <property type="term" value="P:phospholipid biosynthetic process"/>
    <property type="evidence" value="ECO:0007669"/>
    <property type="project" value="UniProtKB-ARBA"/>
</dbReference>
<dbReference type="InterPro" id="IPR008949">
    <property type="entry name" value="Isoprenoid_synthase_dom_sf"/>
</dbReference>
<keyword evidence="9" id="KW-1185">Reference proteome</keyword>
<evidence type="ECO:0000256" key="2">
    <source>
        <dbReference type="ARBA" id="ARBA00006706"/>
    </source>
</evidence>
<accession>A0A4Y8UHN3</accession>
<dbReference type="GO" id="GO:0046872">
    <property type="term" value="F:metal ion binding"/>
    <property type="evidence" value="ECO:0007669"/>
    <property type="project" value="UniProtKB-KW"/>
</dbReference>
<dbReference type="PROSITE" id="PS00444">
    <property type="entry name" value="POLYPRENYL_SYNTHASE_2"/>
    <property type="match status" value="1"/>
</dbReference>
<proteinExistence type="inferred from homology"/>
<dbReference type="CDD" id="cd00685">
    <property type="entry name" value="Trans_IPPS_HT"/>
    <property type="match status" value="1"/>
</dbReference>
<evidence type="ECO:0000256" key="6">
    <source>
        <dbReference type="ARBA" id="ARBA00023229"/>
    </source>
</evidence>
<dbReference type="InterPro" id="IPR053378">
    <property type="entry name" value="Prenyl_diphosphate_synthase"/>
</dbReference>
<keyword evidence="5" id="KW-0460">Magnesium</keyword>
<dbReference type="GO" id="GO:0004659">
    <property type="term" value="F:prenyltransferase activity"/>
    <property type="evidence" value="ECO:0007669"/>
    <property type="project" value="InterPro"/>
</dbReference>
<dbReference type="SFLD" id="SFLDG01017">
    <property type="entry name" value="Polyprenyl_Transferase_Like"/>
    <property type="match status" value="1"/>
</dbReference>
<keyword evidence="4" id="KW-0479">Metal-binding</keyword>
<protein>
    <submittedName>
        <fullName evidence="8">Geranyl transferase</fullName>
    </submittedName>
</protein>
<reference evidence="8 9" key="1">
    <citation type="submission" date="2019-03" db="EMBL/GenBank/DDBJ databases">
        <title>Draft genome of Gammaproteobacteria bacterium LSUCC0057, a member of the SAR92 clade.</title>
        <authorList>
            <person name="Lanclos V.C."/>
            <person name="Doiron C."/>
            <person name="Henson M.W."/>
            <person name="Thrash J.C."/>
        </authorList>
    </citation>
    <scope>NUCLEOTIDE SEQUENCE [LARGE SCALE GENOMIC DNA]</scope>
    <source>
        <strain evidence="8 9">LSUCC0057</strain>
    </source>
</reference>
<dbReference type="PANTHER" id="PTHR43281:SF1">
    <property type="entry name" value="FARNESYL DIPHOSPHATE SYNTHASE"/>
    <property type="match status" value="1"/>
</dbReference>
<evidence type="ECO:0000256" key="3">
    <source>
        <dbReference type="ARBA" id="ARBA00022679"/>
    </source>
</evidence>
<dbReference type="SFLD" id="SFLDS00005">
    <property type="entry name" value="Isoprenoid_Synthase_Type_I"/>
    <property type="match status" value="1"/>
</dbReference>
<keyword evidence="3 7" id="KW-0808">Transferase</keyword>
<comment type="similarity">
    <text evidence="2 7">Belongs to the FPP/GGPP synthase family.</text>
</comment>
<dbReference type="OrthoDB" id="9805316at2"/>